<sequence length="98" mass="10569">MTLYRRLSAGSLLVLSVALAGCVSTTAPDPTNESQFLPELPEGIMNVVAPNQDLTAVRIMPSDGCYWYRHSNVVETTFVPLRTRDGRMICTNAGAPAA</sequence>
<evidence type="ECO:0008006" key="4">
    <source>
        <dbReference type="Google" id="ProtNLM"/>
    </source>
</evidence>
<dbReference type="PROSITE" id="PS51257">
    <property type="entry name" value="PROKAR_LIPOPROTEIN"/>
    <property type="match status" value="1"/>
</dbReference>
<comment type="caution">
    <text evidence="2">The sequence shown here is derived from an EMBL/GenBank/DDBJ whole genome shotgun (WGS) entry which is preliminary data.</text>
</comment>
<evidence type="ECO:0000313" key="2">
    <source>
        <dbReference type="EMBL" id="PWE30350.1"/>
    </source>
</evidence>
<keyword evidence="1" id="KW-0732">Signal</keyword>
<evidence type="ECO:0000313" key="3">
    <source>
        <dbReference type="Proteomes" id="UP000244940"/>
    </source>
</evidence>
<accession>A0A2U2CER6</accession>
<evidence type="ECO:0000256" key="1">
    <source>
        <dbReference type="SAM" id="SignalP"/>
    </source>
</evidence>
<reference evidence="2 3" key="1">
    <citation type="submission" date="2018-05" db="EMBL/GenBank/DDBJ databases">
        <title>Pararhodobacter marina sp. nov., isolated from deep-sea water of the Indian Ocean.</title>
        <authorList>
            <person name="Lai Q.Sr."/>
            <person name="Liu X."/>
            <person name="Shao Z."/>
        </authorList>
    </citation>
    <scope>NUCLEOTIDE SEQUENCE [LARGE SCALE GENOMIC DNA]</scope>
    <source>
        <strain evidence="2 3">CIC4N-9</strain>
    </source>
</reference>
<dbReference type="RefSeq" id="WP_109532494.1">
    <property type="nucleotide sequence ID" value="NZ_CAXPUO010000072.1"/>
</dbReference>
<dbReference type="GeneID" id="94364554"/>
<organism evidence="2 3">
    <name type="scientific">Pararhodobacter marinus</name>
    <dbReference type="NCBI Taxonomy" id="2184063"/>
    <lineage>
        <taxon>Bacteria</taxon>
        <taxon>Pseudomonadati</taxon>
        <taxon>Pseudomonadota</taxon>
        <taxon>Alphaproteobacteria</taxon>
        <taxon>Rhodobacterales</taxon>
        <taxon>Paracoccaceae</taxon>
        <taxon>Pararhodobacter</taxon>
    </lineage>
</organism>
<feature type="signal peptide" evidence="1">
    <location>
        <begin position="1"/>
        <end position="20"/>
    </location>
</feature>
<keyword evidence="3" id="KW-1185">Reference proteome</keyword>
<protein>
    <recommendedName>
        <fullName evidence="4">Lipoprotein</fullName>
    </recommendedName>
</protein>
<dbReference type="EMBL" id="QEYD01000003">
    <property type="protein sequence ID" value="PWE30350.1"/>
    <property type="molecule type" value="Genomic_DNA"/>
</dbReference>
<feature type="chain" id="PRO_5015483684" description="Lipoprotein" evidence="1">
    <location>
        <begin position="21"/>
        <end position="98"/>
    </location>
</feature>
<dbReference type="OrthoDB" id="7659063at2"/>
<dbReference type="AlphaFoldDB" id="A0A2U2CER6"/>
<gene>
    <name evidence="2" type="ORF">C4N9_06610</name>
</gene>
<dbReference type="Proteomes" id="UP000244940">
    <property type="component" value="Unassembled WGS sequence"/>
</dbReference>
<proteinExistence type="predicted"/>
<name>A0A2U2CER6_9RHOB</name>